<accession>A0A2N5NA12</accession>
<evidence type="ECO:0000256" key="1">
    <source>
        <dbReference type="SAM" id="MobiDB-lite"/>
    </source>
</evidence>
<dbReference type="SUPFAM" id="SSF56801">
    <property type="entry name" value="Acetyl-CoA synthetase-like"/>
    <property type="match status" value="1"/>
</dbReference>
<dbReference type="PANTHER" id="PTHR43845">
    <property type="entry name" value="BLR5969 PROTEIN"/>
    <property type="match status" value="1"/>
</dbReference>
<dbReference type="InterPro" id="IPR042099">
    <property type="entry name" value="ANL_N_sf"/>
</dbReference>
<dbReference type="GO" id="GO:0004124">
    <property type="term" value="F:cysteine synthase activity"/>
    <property type="evidence" value="ECO:0007669"/>
    <property type="project" value="UniProtKB-EC"/>
</dbReference>
<feature type="compositionally biased region" description="Basic and acidic residues" evidence="1">
    <location>
        <begin position="94"/>
        <end position="103"/>
    </location>
</feature>
<reference evidence="2 3" key="1">
    <citation type="submission" date="2017-05" db="EMBL/GenBank/DDBJ databases">
        <title>Functional genome analysis of Paenibacillus pasadenensis strain R16: insights on endophytic life style and antifungal activity.</title>
        <authorList>
            <person name="Passera A."/>
            <person name="Marcolungo L."/>
            <person name="Casati P."/>
            <person name="Brasca M."/>
            <person name="Quaglino F."/>
            <person name="Delledonne M."/>
        </authorList>
    </citation>
    <scope>NUCLEOTIDE SEQUENCE [LARGE SCALE GENOMIC DNA]</scope>
    <source>
        <strain evidence="2 3">R16</strain>
    </source>
</reference>
<organism evidence="2 3">
    <name type="scientific">Paenibacillus pasadenensis</name>
    <dbReference type="NCBI Taxonomy" id="217090"/>
    <lineage>
        <taxon>Bacteria</taxon>
        <taxon>Bacillati</taxon>
        <taxon>Bacillota</taxon>
        <taxon>Bacilli</taxon>
        <taxon>Bacillales</taxon>
        <taxon>Paenibacillaceae</taxon>
        <taxon>Paenibacillus</taxon>
    </lineage>
</organism>
<proteinExistence type="predicted"/>
<keyword evidence="2" id="KW-0808">Transferase</keyword>
<dbReference type="PANTHER" id="PTHR43845:SF1">
    <property type="entry name" value="BLR5969 PROTEIN"/>
    <property type="match status" value="1"/>
</dbReference>
<feature type="region of interest" description="Disordered" evidence="1">
    <location>
        <begin position="34"/>
        <end position="104"/>
    </location>
</feature>
<comment type="caution">
    <text evidence="2">The sequence shown here is derived from an EMBL/GenBank/DDBJ whole genome shotgun (WGS) entry which is preliminary data.</text>
</comment>
<sequence>MRTAEWSAAIGRLRRSFPWIDGLAGAAVEGAAGRADAAAGAAEGAGGGRPDEAEFGGGLAGAADAKDEAGGGSPDEADFGDGLAGAADAEDEAGDGRPDKADSGDGLAAALQLLEGLPLLTASALERHYYAEGNPLAAQPGLNVYRTSGTSSGRRKAIYYSPQDEADYLRVKLDVFRELLAGGEWRTAVSDMGTGHAEATAGEVFRELGLSVETLPFRLPIAEHVAALERLRPEVLYTMPSILDRILAAAARPAELGIRRVLLVGELASPGWRRAAAARLGLTELDIADTYGSIEIGTIASYSPEHGRYLLADGLLAEGVPAEALGDGLEPLPEGEAVLVLTSALREAFPALRYVTYDVVRDLRPIVAGGRLRQSFAGLVKRIGPDLKHGEKISLYDIEDAVSRRLPDARLRVEVRGNRLAIGIDSPSASDEEFELAGRDVEARIPAIGEMIRSGLLEGIAVRRVRLGDEAAEGPIKRKKIFYGEGETP</sequence>
<dbReference type="RefSeq" id="WP_180968390.1">
    <property type="nucleotide sequence ID" value="NZ_NFEZ01000003.1"/>
</dbReference>
<evidence type="ECO:0000313" key="3">
    <source>
        <dbReference type="Proteomes" id="UP000234789"/>
    </source>
</evidence>
<dbReference type="Proteomes" id="UP000234789">
    <property type="component" value="Unassembled WGS sequence"/>
</dbReference>
<protein>
    <submittedName>
        <fullName evidence="2">Cysteine synthase</fullName>
        <ecNumber evidence="2">2.5.1.47</ecNumber>
    </submittedName>
</protein>
<gene>
    <name evidence="2" type="ORF">B8V81_1378</name>
</gene>
<dbReference type="EMBL" id="NFEZ01000003">
    <property type="protein sequence ID" value="PLT47154.1"/>
    <property type="molecule type" value="Genomic_DNA"/>
</dbReference>
<evidence type="ECO:0000313" key="2">
    <source>
        <dbReference type="EMBL" id="PLT47154.1"/>
    </source>
</evidence>
<name>A0A2N5NA12_9BACL</name>
<dbReference type="Gene3D" id="3.40.50.12780">
    <property type="entry name" value="N-terminal domain of ligase-like"/>
    <property type="match status" value="1"/>
</dbReference>
<keyword evidence="3" id="KW-1185">Reference proteome</keyword>
<dbReference type="EC" id="2.5.1.47" evidence="2"/>
<dbReference type="AlphaFoldDB" id="A0A2N5NA12"/>